<organism evidence="1">
    <name type="scientific">Cucumis melo</name>
    <name type="common">Muskmelon</name>
    <dbReference type="NCBI Taxonomy" id="3656"/>
    <lineage>
        <taxon>Eukaryota</taxon>
        <taxon>Viridiplantae</taxon>
        <taxon>Streptophyta</taxon>
        <taxon>Embryophyta</taxon>
        <taxon>Tracheophyta</taxon>
        <taxon>Spermatophyta</taxon>
        <taxon>Magnoliopsida</taxon>
        <taxon>eudicotyledons</taxon>
        <taxon>Gunneridae</taxon>
        <taxon>Pentapetalae</taxon>
        <taxon>rosids</taxon>
        <taxon>fabids</taxon>
        <taxon>Cucurbitales</taxon>
        <taxon>Cucurbitaceae</taxon>
        <taxon>Benincaseae</taxon>
        <taxon>Cucumis</taxon>
    </lineage>
</organism>
<accession>A0A9I9DRZ0</accession>
<evidence type="ECO:0008006" key="2">
    <source>
        <dbReference type="Google" id="ProtNLM"/>
    </source>
</evidence>
<dbReference type="Gramene" id="MELO3C022203.2.1">
    <property type="protein sequence ID" value="MELO3C022203.2.1"/>
    <property type="gene ID" value="MELO3C022203.2"/>
</dbReference>
<evidence type="ECO:0000313" key="1">
    <source>
        <dbReference type="EnsemblPlants" id="MELO3C022203.2.1"/>
    </source>
</evidence>
<sequence length="91" mass="10143">MADDDKTTTTCNICTDDKASMNMFTNHECSHSFCKDRISSHIAAKLEDNIANVKCPQTDCQALLHPDICHSFIPKNLCLIAGEMCYARPSF</sequence>
<dbReference type="SUPFAM" id="SSF57850">
    <property type="entry name" value="RING/U-box"/>
    <property type="match status" value="1"/>
</dbReference>
<reference evidence="1" key="1">
    <citation type="submission" date="2023-03" db="UniProtKB">
        <authorList>
            <consortium name="EnsemblPlants"/>
        </authorList>
    </citation>
    <scope>IDENTIFICATION</scope>
</reference>
<dbReference type="PANTHER" id="PTHR11685">
    <property type="entry name" value="RBR FAMILY RING FINGER AND IBR DOMAIN-CONTAINING"/>
    <property type="match status" value="1"/>
</dbReference>
<dbReference type="EnsemblPlants" id="MELO3C022203.2.1">
    <property type="protein sequence ID" value="MELO3C022203.2.1"/>
    <property type="gene ID" value="MELO3C022203.2"/>
</dbReference>
<name>A0A9I9DRZ0_CUCME</name>
<dbReference type="AlphaFoldDB" id="A0A9I9DRZ0"/>
<dbReference type="GO" id="GO:0004842">
    <property type="term" value="F:ubiquitin-protein transferase activity"/>
    <property type="evidence" value="ECO:0007669"/>
    <property type="project" value="InterPro"/>
</dbReference>
<dbReference type="InterPro" id="IPR031127">
    <property type="entry name" value="E3_UB_ligase_RBR"/>
</dbReference>
<dbReference type="InterPro" id="IPR013083">
    <property type="entry name" value="Znf_RING/FYVE/PHD"/>
</dbReference>
<protein>
    <recommendedName>
        <fullName evidence="2">RING-type domain-containing protein</fullName>
    </recommendedName>
</protein>
<proteinExistence type="predicted"/>
<dbReference type="Gene3D" id="3.30.40.10">
    <property type="entry name" value="Zinc/RING finger domain, C3HC4 (zinc finger)"/>
    <property type="match status" value="1"/>
</dbReference>
<dbReference type="GO" id="GO:0016567">
    <property type="term" value="P:protein ubiquitination"/>
    <property type="evidence" value="ECO:0007669"/>
    <property type="project" value="InterPro"/>
</dbReference>